<organism evidence="13 14">
    <name type="scientific">Actinoplanes italicus</name>
    <dbReference type="NCBI Taxonomy" id="113567"/>
    <lineage>
        <taxon>Bacteria</taxon>
        <taxon>Bacillati</taxon>
        <taxon>Actinomycetota</taxon>
        <taxon>Actinomycetes</taxon>
        <taxon>Micromonosporales</taxon>
        <taxon>Micromonosporaceae</taxon>
        <taxon>Actinoplanes</taxon>
    </lineage>
</organism>
<evidence type="ECO:0000256" key="3">
    <source>
        <dbReference type="ARBA" id="ARBA00022553"/>
    </source>
</evidence>
<dbReference type="InterPro" id="IPR008207">
    <property type="entry name" value="Sig_transdc_His_kin_Hpt_dom"/>
</dbReference>
<dbReference type="InterPro" id="IPR036641">
    <property type="entry name" value="HPT_dom_sf"/>
</dbReference>
<dbReference type="InterPro" id="IPR002545">
    <property type="entry name" value="CheW-lke_dom"/>
</dbReference>
<dbReference type="PANTHER" id="PTHR43395">
    <property type="entry name" value="SENSOR HISTIDINE KINASE CHEA"/>
    <property type="match status" value="1"/>
</dbReference>
<dbReference type="EC" id="2.7.13.3" evidence="2"/>
<dbReference type="SUPFAM" id="SSF47226">
    <property type="entry name" value="Histidine-containing phosphotransfer domain, HPT domain"/>
    <property type="match status" value="1"/>
</dbReference>
<proteinExistence type="predicted"/>
<dbReference type="Gene3D" id="1.20.120.160">
    <property type="entry name" value="HPT domain"/>
    <property type="match status" value="1"/>
</dbReference>
<dbReference type="PROSITE" id="PS50109">
    <property type="entry name" value="HIS_KIN"/>
    <property type="match status" value="1"/>
</dbReference>
<dbReference type="PROSITE" id="PS50894">
    <property type="entry name" value="HPT"/>
    <property type="match status" value="1"/>
</dbReference>
<dbReference type="OrthoDB" id="9803176at2"/>
<dbReference type="Proteomes" id="UP000239415">
    <property type="component" value="Unassembled WGS sequence"/>
</dbReference>
<dbReference type="SUPFAM" id="SSF50341">
    <property type="entry name" value="CheW-like"/>
    <property type="match status" value="1"/>
</dbReference>
<dbReference type="AlphaFoldDB" id="A0A2T0KCD4"/>
<dbReference type="SUPFAM" id="SSF55874">
    <property type="entry name" value="ATPase domain of HSP90 chaperone/DNA topoisomerase II/histidine kinase"/>
    <property type="match status" value="1"/>
</dbReference>
<comment type="caution">
    <text evidence="13">The sequence shown here is derived from an EMBL/GenBank/DDBJ whole genome shotgun (WGS) entry which is preliminary data.</text>
</comment>
<dbReference type="PROSITE" id="PS50110">
    <property type="entry name" value="RESPONSE_REGULATORY"/>
    <property type="match status" value="1"/>
</dbReference>
<dbReference type="Pfam" id="PF02518">
    <property type="entry name" value="HATPase_c"/>
    <property type="match status" value="1"/>
</dbReference>
<evidence type="ECO:0000313" key="14">
    <source>
        <dbReference type="Proteomes" id="UP000239415"/>
    </source>
</evidence>
<keyword evidence="14" id="KW-1185">Reference proteome</keyword>
<dbReference type="Pfam" id="PF00072">
    <property type="entry name" value="Response_reg"/>
    <property type="match status" value="1"/>
</dbReference>
<dbReference type="PANTHER" id="PTHR43395:SF1">
    <property type="entry name" value="CHEMOTAXIS PROTEIN CHEA"/>
    <property type="match status" value="1"/>
</dbReference>
<dbReference type="Gene3D" id="2.30.30.40">
    <property type="entry name" value="SH3 Domains"/>
    <property type="match status" value="1"/>
</dbReference>
<accession>A0A2T0KCD4</accession>
<evidence type="ECO:0000256" key="8">
    <source>
        <dbReference type="PROSITE-ProRule" id="PRU00169"/>
    </source>
</evidence>
<sequence length="691" mass="73005">MAEGGRDPLRYFRIEARELIDQISAGVLDLDQRAGPEPVARLLRFAHTLKGAARVVRQKDIADRAHAFEEVLVPHRTDEGSLAAEEMRELLRLNDEIASYVSALEKPAEPEKAAAPPDVPAPESDPEPAEAATHRASTRDLDELLDAIGETNARMAPLRTGCSTVERLHRSAVNLADQLRLDRAGTTTAARAAAERLAGELGSAGRRFTDAVDQIERELDDVRAKAEGLRLVPVGSVFTTLRRAVRDAADSEGRRVRFVSRGAGIRMGAHLLGPVSGAFLHVVRNAVVHGIEPEDVRLAAGKPAEGTITLEVERRGRHAVFRCVDDGRGFDLEALRSTALARGLLPSGGRPPDTDELLRLVLQGGISTSPSVTEVSGRGIGMDAVREVAVQLQGEVAVRSEPGRGATVELVIPLALLAMTGLIVEAGGTVATLPLDAVRACVRLSPEEVTAAAASGRLVHEDSAAPFLPLAEALYTGSTVPDSPGIGAAVVINGDNGVFAIGVDRLAGTSALVARPLPDLAPAAPVIGSVAVDADGNPRLVLDPLGLADEVLRNLRGGDRTAAPAVAEPLPILVVDDSLTTRMLERSILESAGYEVDLAASGEEGLERAAARSYGLFLTDIDMPGIDGFTFVERTRADPKLATVPAILVSSRASAADRDRGRAAGASAYVVKGEFDQEQLLEHIRRLVVRT</sequence>
<evidence type="ECO:0000259" key="10">
    <source>
        <dbReference type="PROSITE" id="PS50109"/>
    </source>
</evidence>
<evidence type="ECO:0000256" key="1">
    <source>
        <dbReference type="ARBA" id="ARBA00000085"/>
    </source>
</evidence>
<feature type="domain" description="Histidine kinase" evidence="10">
    <location>
        <begin position="174"/>
        <end position="416"/>
    </location>
</feature>
<evidence type="ECO:0000256" key="4">
    <source>
        <dbReference type="ARBA" id="ARBA00022679"/>
    </source>
</evidence>
<evidence type="ECO:0000313" key="13">
    <source>
        <dbReference type="EMBL" id="PRX20900.1"/>
    </source>
</evidence>
<dbReference type="GO" id="GO:0000160">
    <property type="term" value="P:phosphorelay signal transduction system"/>
    <property type="evidence" value="ECO:0007669"/>
    <property type="project" value="UniProtKB-KW"/>
</dbReference>
<comment type="catalytic activity">
    <reaction evidence="1">
        <text>ATP + protein L-histidine = ADP + protein N-phospho-L-histidine.</text>
        <dbReference type="EC" id="2.7.13.3"/>
    </reaction>
</comment>
<evidence type="ECO:0000256" key="5">
    <source>
        <dbReference type="ARBA" id="ARBA00022777"/>
    </source>
</evidence>
<dbReference type="GO" id="GO:0006935">
    <property type="term" value="P:chemotaxis"/>
    <property type="evidence" value="ECO:0007669"/>
    <property type="project" value="InterPro"/>
</dbReference>
<keyword evidence="6" id="KW-0902">Two-component regulatory system</keyword>
<dbReference type="FunFam" id="3.30.565.10:FF:000016">
    <property type="entry name" value="Chemotaxis protein CheA, putative"/>
    <property type="match status" value="1"/>
</dbReference>
<evidence type="ECO:0000256" key="6">
    <source>
        <dbReference type="ARBA" id="ARBA00023012"/>
    </source>
</evidence>
<feature type="domain" description="HPt" evidence="12">
    <location>
        <begin position="1"/>
        <end position="108"/>
    </location>
</feature>
<dbReference type="InterPro" id="IPR036061">
    <property type="entry name" value="CheW-like_dom_sf"/>
</dbReference>
<dbReference type="Gene3D" id="3.30.565.10">
    <property type="entry name" value="Histidine kinase-like ATPase, C-terminal domain"/>
    <property type="match status" value="1"/>
</dbReference>
<dbReference type="InterPro" id="IPR051315">
    <property type="entry name" value="Bact_Chemotaxis_CheA"/>
</dbReference>
<feature type="modified residue" description="Phosphohistidine" evidence="7">
    <location>
        <position position="47"/>
    </location>
</feature>
<dbReference type="InterPro" id="IPR036890">
    <property type="entry name" value="HATPase_C_sf"/>
</dbReference>
<evidence type="ECO:0000256" key="7">
    <source>
        <dbReference type="PROSITE-ProRule" id="PRU00110"/>
    </source>
</evidence>
<evidence type="ECO:0000256" key="9">
    <source>
        <dbReference type="SAM" id="MobiDB-lite"/>
    </source>
</evidence>
<dbReference type="Pfam" id="PF01627">
    <property type="entry name" value="Hpt"/>
    <property type="match status" value="1"/>
</dbReference>
<evidence type="ECO:0000259" key="11">
    <source>
        <dbReference type="PROSITE" id="PS50110"/>
    </source>
</evidence>
<dbReference type="InterPro" id="IPR001789">
    <property type="entry name" value="Sig_transdc_resp-reg_receiver"/>
</dbReference>
<feature type="domain" description="Response regulatory" evidence="11">
    <location>
        <begin position="571"/>
        <end position="687"/>
    </location>
</feature>
<dbReference type="SMART" id="SM00260">
    <property type="entry name" value="CheW"/>
    <property type="match status" value="1"/>
</dbReference>
<reference evidence="13 14" key="1">
    <citation type="submission" date="2018-03" db="EMBL/GenBank/DDBJ databases">
        <title>Genomic Encyclopedia of Archaeal and Bacterial Type Strains, Phase II (KMG-II): from individual species to whole genera.</title>
        <authorList>
            <person name="Goeker M."/>
        </authorList>
    </citation>
    <scope>NUCLEOTIDE SEQUENCE [LARGE SCALE GENOMIC DNA]</scope>
    <source>
        <strain evidence="13 14">DSM 43146</strain>
    </source>
</reference>
<dbReference type="RefSeq" id="WP_106320172.1">
    <property type="nucleotide sequence ID" value="NZ_BOMO01000071.1"/>
</dbReference>
<dbReference type="GO" id="GO:0004673">
    <property type="term" value="F:protein histidine kinase activity"/>
    <property type="evidence" value="ECO:0007669"/>
    <property type="project" value="UniProtKB-EC"/>
</dbReference>
<evidence type="ECO:0000256" key="2">
    <source>
        <dbReference type="ARBA" id="ARBA00012438"/>
    </source>
</evidence>
<dbReference type="Pfam" id="PF01584">
    <property type="entry name" value="CheW"/>
    <property type="match status" value="1"/>
</dbReference>
<keyword evidence="3 8" id="KW-0597">Phosphoprotein</keyword>
<name>A0A2T0KCD4_9ACTN</name>
<dbReference type="InterPro" id="IPR011006">
    <property type="entry name" value="CheY-like_superfamily"/>
</dbReference>
<keyword evidence="5 13" id="KW-0418">Kinase</keyword>
<feature type="modified residue" description="4-aspartylphosphate" evidence="8">
    <location>
        <position position="620"/>
    </location>
</feature>
<dbReference type="InterPro" id="IPR005467">
    <property type="entry name" value="His_kinase_dom"/>
</dbReference>
<keyword evidence="4" id="KW-0808">Transferase</keyword>
<dbReference type="EMBL" id="PVMZ01000007">
    <property type="protein sequence ID" value="PRX20900.1"/>
    <property type="molecule type" value="Genomic_DNA"/>
</dbReference>
<evidence type="ECO:0000259" key="12">
    <source>
        <dbReference type="PROSITE" id="PS50894"/>
    </source>
</evidence>
<dbReference type="SUPFAM" id="SSF52172">
    <property type="entry name" value="CheY-like"/>
    <property type="match status" value="1"/>
</dbReference>
<dbReference type="InterPro" id="IPR003594">
    <property type="entry name" value="HATPase_dom"/>
</dbReference>
<dbReference type="PRINTS" id="PR00344">
    <property type="entry name" value="BCTRLSENSOR"/>
</dbReference>
<dbReference type="SMART" id="SM00073">
    <property type="entry name" value="HPT"/>
    <property type="match status" value="1"/>
</dbReference>
<dbReference type="SMART" id="SM00448">
    <property type="entry name" value="REC"/>
    <property type="match status" value="1"/>
</dbReference>
<feature type="region of interest" description="Disordered" evidence="9">
    <location>
        <begin position="104"/>
        <end position="138"/>
    </location>
</feature>
<dbReference type="SMART" id="SM00387">
    <property type="entry name" value="HATPase_c"/>
    <property type="match status" value="1"/>
</dbReference>
<protein>
    <recommendedName>
        <fullName evidence="2">histidine kinase</fullName>
        <ecNumber evidence="2">2.7.13.3</ecNumber>
    </recommendedName>
</protein>
<gene>
    <name evidence="13" type="ORF">CLV67_107177</name>
</gene>
<dbReference type="InterPro" id="IPR004358">
    <property type="entry name" value="Sig_transdc_His_kin-like_C"/>
</dbReference>
<dbReference type="CDD" id="cd00088">
    <property type="entry name" value="HPT"/>
    <property type="match status" value="1"/>
</dbReference>
<dbReference type="Gene3D" id="3.40.50.2300">
    <property type="match status" value="1"/>
</dbReference>